<organism evidence="3 4">
    <name type="scientific">Pseudoponticoccus marisrubri</name>
    <dbReference type="NCBI Taxonomy" id="1685382"/>
    <lineage>
        <taxon>Bacteria</taxon>
        <taxon>Pseudomonadati</taxon>
        <taxon>Pseudomonadota</taxon>
        <taxon>Alphaproteobacteria</taxon>
        <taxon>Rhodobacterales</taxon>
        <taxon>Roseobacteraceae</taxon>
        <taxon>Pseudoponticoccus</taxon>
    </lineage>
</organism>
<gene>
    <name evidence="3" type="ORF">AVJ23_09530</name>
</gene>
<dbReference type="EMBL" id="LPXO01000004">
    <property type="protein sequence ID" value="KUF11274.1"/>
    <property type="molecule type" value="Genomic_DNA"/>
</dbReference>
<feature type="chain" id="PRO_5006936430" evidence="1">
    <location>
        <begin position="22"/>
        <end position="271"/>
    </location>
</feature>
<dbReference type="InterPro" id="IPR024370">
    <property type="entry name" value="PBP_domain"/>
</dbReference>
<reference evidence="3 4" key="1">
    <citation type="submission" date="2015-12" db="EMBL/GenBank/DDBJ databases">
        <authorList>
            <person name="Shamseldin A."/>
            <person name="Moawad H."/>
            <person name="Abd El-Rahim W.M."/>
            <person name="Sadowsky M.J."/>
        </authorList>
    </citation>
    <scope>NUCLEOTIDE SEQUENCE [LARGE SCALE GENOMIC DNA]</scope>
    <source>
        <strain evidence="3 4">SJ5A-1</strain>
    </source>
</reference>
<comment type="caution">
    <text evidence="3">The sequence shown here is derived from an EMBL/GenBank/DDBJ whole genome shotgun (WGS) entry which is preliminary data.</text>
</comment>
<dbReference type="OrthoDB" id="186379at2"/>
<keyword evidence="4" id="KW-1185">Reference proteome</keyword>
<dbReference type="AlphaFoldDB" id="A0A0W7WL54"/>
<keyword evidence="1" id="KW-0732">Signal</keyword>
<dbReference type="PANTHER" id="PTHR37945">
    <property type="entry name" value="EXTRACELLULAR TUNGSTATE BINDING PROTEIN"/>
    <property type="match status" value="1"/>
</dbReference>
<dbReference type="RefSeq" id="WP_058861938.1">
    <property type="nucleotide sequence ID" value="NZ_LPXO01000004.1"/>
</dbReference>
<name>A0A0W7WL54_9RHOB</name>
<evidence type="ECO:0000313" key="4">
    <source>
        <dbReference type="Proteomes" id="UP000054396"/>
    </source>
</evidence>
<dbReference type="Proteomes" id="UP000054396">
    <property type="component" value="Unassembled WGS sequence"/>
</dbReference>
<dbReference type="InterPro" id="IPR052738">
    <property type="entry name" value="ABC-Tungstate_binding"/>
</dbReference>
<sequence length="271" mass="28322">MIRHMLMALLAATLLARPAMAQEDVILVQSTTSTQNSGLFDAILPGFEAATGIEVRVVAVGTGQAIRNAARGDGDVLFVHARAAEEAFVAEGHGIARHDVMYNDFVIVGPADDPAGIAGLSQAGAALERIAAAGAPFASRGDDSGTHMAEQRLWAPLEVDLAAASGDWYRETGSGMGATLNAAVAMGAYVLTDRATWISFANKSDHRVLVEGDPALFNQYGIIAVNPARHPGVRAAAAQRFVDWVLSEAGQAAIAGYRVDGQQLFFPNAAP</sequence>
<dbReference type="Gene3D" id="3.40.190.10">
    <property type="entry name" value="Periplasmic binding protein-like II"/>
    <property type="match status" value="2"/>
</dbReference>
<feature type="domain" description="PBP" evidence="2">
    <location>
        <begin position="25"/>
        <end position="248"/>
    </location>
</feature>
<proteinExistence type="predicted"/>
<dbReference type="PANTHER" id="PTHR37945:SF1">
    <property type="entry name" value="EXTRACELLULAR TUNGSTATE BINDING PROTEIN"/>
    <property type="match status" value="1"/>
</dbReference>
<protein>
    <submittedName>
        <fullName evidence="3">Sulfate transporter</fullName>
    </submittedName>
</protein>
<evidence type="ECO:0000256" key="1">
    <source>
        <dbReference type="SAM" id="SignalP"/>
    </source>
</evidence>
<evidence type="ECO:0000313" key="3">
    <source>
        <dbReference type="EMBL" id="KUF11274.1"/>
    </source>
</evidence>
<feature type="signal peptide" evidence="1">
    <location>
        <begin position="1"/>
        <end position="21"/>
    </location>
</feature>
<evidence type="ECO:0000259" key="2">
    <source>
        <dbReference type="Pfam" id="PF12849"/>
    </source>
</evidence>
<dbReference type="STRING" id="1685382.AVJ23_09530"/>
<dbReference type="SUPFAM" id="SSF53850">
    <property type="entry name" value="Periplasmic binding protein-like II"/>
    <property type="match status" value="1"/>
</dbReference>
<dbReference type="Pfam" id="PF12849">
    <property type="entry name" value="PBP_like_2"/>
    <property type="match status" value="1"/>
</dbReference>
<accession>A0A0W7WL54</accession>